<comment type="caution">
    <text evidence="2">The sequence shown here is derived from an EMBL/GenBank/DDBJ whole genome shotgun (WGS) entry which is preliminary data.</text>
</comment>
<accession>A0A2V1ZSI7</accession>
<gene>
    <name evidence="2" type="ORF">C8D84_11347</name>
</gene>
<organism evidence="2 3">
    <name type="scientific">Psychrobacter immobilis</name>
    <dbReference type="NCBI Taxonomy" id="498"/>
    <lineage>
        <taxon>Bacteria</taxon>
        <taxon>Pseudomonadati</taxon>
        <taxon>Pseudomonadota</taxon>
        <taxon>Gammaproteobacteria</taxon>
        <taxon>Moraxellales</taxon>
        <taxon>Moraxellaceae</taxon>
        <taxon>Psychrobacter</taxon>
    </lineage>
</organism>
<dbReference type="InterPro" id="IPR041578">
    <property type="entry name" value="PIN_8"/>
</dbReference>
<evidence type="ECO:0000313" key="2">
    <source>
        <dbReference type="EMBL" id="PWK08310.1"/>
    </source>
</evidence>
<sequence length="445" mass="52753">MKNMFKQYDYNFTEQEYRHIWENSLFIFDTNILLNLYRYQDSSRDEFIKILESLDDRIWIPHHVALEFKRNRLTTIRSRTNLLIEAKEAINKSQSTLVSELNKLQIKKVHSPIDVDNIKEKFKSLGDELIREINNTINDQQKINEADPLEEKIDTIFDNRVGSAAYTQEKIDTLYKNAQVKYKLKISPGYLDEKKDEVCVDNQIVYQKKYADYLIWQQILDHVKEVELKDIIFVTDDNKADWWLEVAVFNGNSQTKHRQPRPELLDDMYNHAEVKNFLMYDAEFFLKYSRDYLKASVSEETLQEAGETRILLNQLINSQAQSNLQAERILQSESYLRKIKGILKLQRHKQSHEFERYESHSPNDEQIIYCVECSSDSMIPEKNSETGYRCVYCDNEYSDDIESDCTICGITWPSDDLRRVVWTDEGDVEIICPRCRRDPSYVKDD</sequence>
<evidence type="ECO:0000313" key="3">
    <source>
        <dbReference type="Proteomes" id="UP000245655"/>
    </source>
</evidence>
<protein>
    <recommendedName>
        <fullName evidence="1">PIN like domain-containing protein</fullName>
    </recommendedName>
</protein>
<keyword evidence="3" id="KW-1185">Reference proteome</keyword>
<evidence type="ECO:0000259" key="1">
    <source>
        <dbReference type="Pfam" id="PF18476"/>
    </source>
</evidence>
<dbReference type="EMBL" id="QGGM01000013">
    <property type="protein sequence ID" value="PWK08310.1"/>
    <property type="molecule type" value="Genomic_DNA"/>
</dbReference>
<feature type="domain" description="PIN like" evidence="1">
    <location>
        <begin position="25"/>
        <end position="245"/>
    </location>
</feature>
<dbReference type="GeneID" id="60255863"/>
<reference evidence="2 3" key="1">
    <citation type="submission" date="2018-05" db="EMBL/GenBank/DDBJ databases">
        <title>Genomic Encyclopedia of Type Strains, Phase IV (KMG-IV): sequencing the most valuable type-strain genomes for metagenomic binning, comparative biology and taxonomic classification.</title>
        <authorList>
            <person name="Goeker M."/>
        </authorList>
    </citation>
    <scope>NUCLEOTIDE SEQUENCE [LARGE SCALE GENOMIC DNA]</scope>
    <source>
        <strain evidence="2 3">DSM 7229</strain>
    </source>
</reference>
<name>A0A2V1ZSI7_PSYIM</name>
<proteinExistence type="predicted"/>
<dbReference type="AlphaFoldDB" id="A0A2V1ZSI7"/>
<dbReference type="RefSeq" id="WP_109591992.1">
    <property type="nucleotide sequence ID" value="NZ_CAJGZY010000014.1"/>
</dbReference>
<dbReference type="Pfam" id="PF18476">
    <property type="entry name" value="PIN_8"/>
    <property type="match status" value="1"/>
</dbReference>
<dbReference type="Proteomes" id="UP000245655">
    <property type="component" value="Unassembled WGS sequence"/>
</dbReference>